<evidence type="ECO:0000313" key="3">
    <source>
        <dbReference type="EMBL" id="CAE0540618.1"/>
    </source>
</evidence>
<evidence type="ECO:0000313" key="5">
    <source>
        <dbReference type="EMBL" id="CAE0540622.1"/>
    </source>
</evidence>
<dbReference type="InterPro" id="IPR018247">
    <property type="entry name" value="EF_Hand_1_Ca_BS"/>
</dbReference>
<dbReference type="EMBL" id="HBIR01015784">
    <property type="protein sequence ID" value="CAE0540618.1"/>
    <property type="molecule type" value="Transcribed_RNA"/>
</dbReference>
<dbReference type="PROSITE" id="PS00018">
    <property type="entry name" value="EF_HAND_1"/>
    <property type="match status" value="1"/>
</dbReference>
<proteinExistence type="predicted"/>
<name>A0A6V2P4E6_EMIHU</name>
<evidence type="ECO:0000259" key="2">
    <source>
        <dbReference type="PROSITE" id="PS50222"/>
    </source>
</evidence>
<dbReference type="InterPro" id="IPR011992">
    <property type="entry name" value="EF-hand-dom_pair"/>
</dbReference>
<dbReference type="PROSITE" id="PS50222">
    <property type="entry name" value="EF_HAND_2"/>
    <property type="match status" value="1"/>
</dbReference>
<dbReference type="Gene3D" id="1.10.238.10">
    <property type="entry name" value="EF-hand"/>
    <property type="match status" value="1"/>
</dbReference>
<keyword evidence="1" id="KW-0106">Calcium</keyword>
<accession>A0A6V2P4E6</accession>
<gene>
    <name evidence="3" type="ORF">EHUX00137_LOCUS11743</name>
    <name evidence="4" type="ORF">EHUX00137_LOCUS11745</name>
    <name evidence="5" type="ORF">EHUX00137_LOCUS11746</name>
</gene>
<protein>
    <recommendedName>
        <fullName evidence="2">EF-hand domain-containing protein</fullName>
    </recommendedName>
</protein>
<evidence type="ECO:0000256" key="1">
    <source>
        <dbReference type="ARBA" id="ARBA00022837"/>
    </source>
</evidence>
<dbReference type="EMBL" id="HBIR01015787">
    <property type="protein sequence ID" value="CAE0540620.1"/>
    <property type="molecule type" value="Transcribed_RNA"/>
</dbReference>
<dbReference type="InterPro" id="IPR002048">
    <property type="entry name" value="EF_hand_dom"/>
</dbReference>
<sequence>MSPVQTVLGLIRSLLRPATQRARSVWRRLRWRVLPPSDKLRVARAELEYRVEMYDADADGRLSREELRELLPLVTGSGGGTTGAQRVAREAAAVAAADGTISYAQLCQLVEVEWRRHGPPAGLYVRHRAAAPIAPQQALA</sequence>
<dbReference type="SUPFAM" id="SSF47473">
    <property type="entry name" value="EF-hand"/>
    <property type="match status" value="1"/>
</dbReference>
<evidence type="ECO:0000313" key="4">
    <source>
        <dbReference type="EMBL" id="CAE0540620.1"/>
    </source>
</evidence>
<reference evidence="3" key="1">
    <citation type="submission" date="2021-01" db="EMBL/GenBank/DDBJ databases">
        <authorList>
            <person name="Corre E."/>
            <person name="Pelletier E."/>
            <person name="Niang G."/>
            <person name="Scheremetjew M."/>
            <person name="Finn R."/>
            <person name="Kale V."/>
            <person name="Holt S."/>
            <person name="Cochrane G."/>
            <person name="Meng A."/>
            <person name="Brown T."/>
            <person name="Cohen L."/>
        </authorList>
    </citation>
    <scope>NUCLEOTIDE SEQUENCE</scope>
    <source>
        <strain evidence="3">379</strain>
    </source>
</reference>
<organism evidence="3">
    <name type="scientific">Emiliania huxleyi</name>
    <name type="common">Coccolithophore</name>
    <name type="synonym">Pontosphaera huxleyi</name>
    <dbReference type="NCBI Taxonomy" id="2903"/>
    <lineage>
        <taxon>Eukaryota</taxon>
        <taxon>Haptista</taxon>
        <taxon>Haptophyta</taxon>
        <taxon>Prymnesiophyceae</taxon>
        <taxon>Isochrysidales</taxon>
        <taxon>Noelaerhabdaceae</taxon>
        <taxon>Emiliania</taxon>
    </lineage>
</organism>
<dbReference type="AlphaFoldDB" id="A0A6V2P4E6"/>
<feature type="domain" description="EF-hand" evidence="2">
    <location>
        <begin position="42"/>
        <end position="77"/>
    </location>
</feature>
<dbReference type="GO" id="GO:0005509">
    <property type="term" value="F:calcium ion binding"/>
    <property type="evidence" value="ECO:0007669"/>
    <property type="project" value="InterPro"/>
</dbReference>
<dbReference type="EMBL" id="HBIR01015788">
    <property type="protein sequence ID" value="CAE0540622.1"/>
    <property type="molecule type" value="Transcribed_RNA"/>
</dbReference>